<dbReference type="Pfam" id="PF16858">
    <property type="entry name" value="CNDH2_C"/>
    <property type="match status" value="1"/>
</dbReference>
<evidence type="ECO:0000313" key="16">
    <source>
        <dbReference type="Proteomes" id="UP000188354"/>
    </source>
</evidence>
<keyword evidence="10" id="KW-0539">Nucleus</keyword>
<evidence type="ECO:0000256" key="8">
    <source>
        <dbReference type="ARBA" id="ARBA00022801"/>
    </source>
</evidence>
<comment type="subcellular location">
    <subcellularLocation>
        <location evidence="1">Nucleus</location>
    </subcellularLocation>
    <subcellularLocation>
        <location evidence="2">Secreted</location>
        <location evidence="2">Cell wall</location>
    </subcellularLocation>
</comment>
<comment type="similarity">
    <text evidence="5">In the C-terminal section; belongs to the pectinesterase family.</text>
</comment>
<evidence type="ECO:0000256" key="12">
    <source>
        <dbReference type="SAM" id="MobiDB-lite"/>
    </source>
</evidence>
<dbReference type="GO" id="GO:0051306">
    <property type="term" value="P:mitotic sister chromatid separation"/>
    <property type="evidence" value="ECO:0007669"/>
    <property type="project" value="TreeGrafter"/>
</dbReference>
<dbReference type="NCBIfam" id="TIGR01614">
    <property type="entry name" value="PME_inhib"/>
    <property type="match status" value="1"/>
</dbReference>
<gene>
    <name evidence="15" type="ORF">TanjilG_06610</name>
</gene>
<evidence type="ECO:0000259" key="14">
    <source>
        <dbReference type="SMART" id="SM00856"/>
    </source>
</evidence>
<dbReference type="Pfam" id="PF06278">
    <property type="entry name" value="CNDH2_N"/>
    <property type="match status" value="1"/>
</dbReference>
<evidence type="ECO:0000256" key="10">
    <source>
        <dbReference type="ARBA" id="ARBA00023242"/>
    </source>
</evidence>
<dbReference type="AlphaFoldDB" id="A0A1J7FVF7"/>
<dbReference type="FunFam" id="1.20.140.40:FF:000001">
    <property type="entry name" value="Pectinesterase"/>
    <property type="match status" value="1"/>
</dbReference>
<dbReference type="InterPro" id="IPR018040">
    <property type="entry name" value="Pectinesterase_Tyr_AS"/>
</dbReference>
<evidence type="ECO:0000256" key="9">
    <source>
        <dbReference type="ARBA" id="ARBA00023085"/>
    </source>
</evidence>
<feature type="region of interest" description="Disordered" evidence="12">
    <location>
        <begin position="683"/>
        <end position="712"/>
    </location>
</feature>
<keyword evidence="13" id="KW-0812">Transmembrane</keyword>
<evidence type="ECO:0000256" key="2">
    <source>
        <dbReference type="ARBA" id="ARBA00004191"/>
    </source>
</evidence>
<feature type="compositionally biased region" description="Low complexity" evidence="12">
    <location>
        <begin position="237"/>
        <end position="252"/>
    </location>
</feature>
<keyword evidence="7" id="KW-0134">Cell wall</keyword>
<feature type="compositionally biased region" description="Basic and acidic residues" evidence="12">
    <location>
        <begin position="827"/>
        <end position="844"/>
    </location>
</feature>
<dbReference type="SUPFAM" id="SSF51126">
    <property type="entry name" value="Pectin lyase-like"/>
    <property type="match status" value="1"/>
</dbReference>
<dbReference type="FunFam" id="2.160.20.10:FF:000092">
    <property type="entry name" value="Putative pectinesterase 57"/>
    <property type="match status" value="1"/>
</dbReference>
<dbReference type="SUPFAM" id="SSF101148">
    <property type="entry name" value="Plant invertase/pectin methylesterase inhibitor"/>
    <property type="match status" value="1"/>
</dbReference>
<evidence type="ECO:0000256" key="6">
    <source>
        <dbReference type="ARBA" id="ARBA00007844"/>
    </source>
</evidence>
<comment type="pathway">
    <text evidence="3">Glycan metabolism; pectin degradation; 2-dehydro-3-deoxy-D-gluconate from pectin: step 1/5.</text>
</comment>
<feature type="compositionally biased region" description="Low complexity" evidence="12">
    <location>
        <begin position="631"/>
        <end position="644"/>
    </location>
</feature>
<dbReference type="InterPro" id="IPR006501">
    <property type="entry name" value="Pectinesterase_inhib_dom"/>
</dbReference>
<dbReference type="GO" id="GO:0042545">
    <property type="term" value="P:cell wall modification"/>
    <property type="evidence" value="ECO:0007669"/>
    <property type="project" value="InterPro"/>
</dbReference>
<feature type="domain" description="Pectinesterase inhibitor" evidence="14">
    <location>
        <begin position="52"/>
        <end position="203"/>
    </location>
</feature>
<dbReference type="PROSITE" id="PS00503">
    <property type="entry name" value="PECTINESTERASE_2"/>
    <property type="match status" value="1"/>
</dbReference>
<name>A0A1J7FVF7_LUPAN</name>
<dbReference type="GO" id="GO:0045490">
    <property type="term" value="P:pectin catabolic process"/>
    <property type="evidence" value="ECO:0007669"/>
    <property type="project" value="UniProtKB-UniPathway"/>
</dbReference>
<dbReference type="InterPro" id="IPR031739">
    <property type="entry name" value="Ncaph2"/>
</dbReference>
<dbReference type="Proteomes" id="UP000188354">
    <property type="component" value="Chromosome LG19"/>
</dbReference>
<comment type="similarity">
    <text evidence="4">In the N-terminal section; belongs to the PMEI family.</text>
</comment>
<evidence type="ECO:0000256" key="1">
    <source>
        <dbReference type="ARBA" id="ARBA00004123"/>
    </source>
</evidence>
<dbReference type="InterPro" id="IPR011050">
    <property type="entry name" value="Pectin_lyase_fold/virulence"/>
</dbReference>
<sequence>MAGSVAESGQDKKKRFALLGVSSILLVAMVGAVAIGLTRSGSPEHGDTEISSSQKNAEVLCQSTQYKDTCIKSLDKASNTTDVKELVKMAFNSTAEELLSKINNSTLLKELAKDNMTKQALDICKEVFDYAIDDIQKSINSLDNFEVSKLSQYAYELKVWLAGTLSHQQTCLDGFENSKTKGAETMKKALNTSIEMSSNAVDLINAASELLKDFNLNSSELSTIASRRLLSDEEEQQQQQQKQQQQQQQQQEPLVDGFPSWASEGQRSLLQAAPGGGGGIKANAVVAQDGSGQFKTLTDALNTVPKKNALPFVIHVKEGVYKEYVSVLKHMTNVTIIGDGPTKTIFSGGKNYKDGVQTYKTATFGVNAAMFTAKDIGFENTAGSERHQAVALRVTADQAVFHNCKMDGFQDTLYVQSKRQFYRDCTISGTIDFIFGDAVAVFQNCKLVRFCQMTMTKVTTEPSISGGGGFHAVHAERDLESNWEVDLAKKLEEYLLKISSGQITGDEENNITLNFAEAALLLQGSIQVYSRKVEYLYTLVLCALEFLSQKRQQDYIDGASVQPEGNDPCAVTDEENDQFWGLDNIPVDEKNFLDVTTGKEVNLDHFIKPPANLVVLEGDCLDSTGGGRSGGSAHKSSAAKSQQANPNCSPKLNCSYNDNNLRPSSPMSAGGLDDCNFGFNMDDGFDPSRDSDNSDSDDPWKPLNPHEPGNLRVKPFRKVKTLKKNSINVTRRVSMSMLFPVAKLHGPISPELIEMWEMRRHDHERQKDSQSALLYEKLRQTLTTEVPETGRTLNSEADNDDNEDDIGNPDFDMPWNAYMDEDLSPCSKEHEVDDAHDKDSDYPEHPNSQESLEDLCRSHLNALLASIAESEKQTEMAARVSTWKQRIEHHLEKQESHPPFDIRDYGERILDKLSLEESNSPVLPFSYLVSGQEKYDVARSFSSLLQLVNNGEVNLERNGVDGESVCYTDVNPFRVKLLKHNKKPNDVQSRLSKKRAKSPTKKPPTKDHQHFSDYGFDPQFNYFQVLEEAMKHKHETSTRSIDSIHFKLQKPISKDTNNDSRTKVQNKSKKKKRWWKSALFFFKWRKTHHNDDVHQARARAFRSSISGPVYLTESRSGSTTPYRTTNRPSSGPLLGSLTPLSKGEVDIPYLSLRELTIEQQQQRMSTSAMPIYLVT</sequence>
<feature type="transmembrane region" description="Helical" evidence="13">
    <location>
        <begin position="16"/>
        <end position="37"/>
    </location>
</feature>
<dbReference type="PANTHER" id="PTHR14324:SF3">
    <property type="entry name" value="CONDENSIN-2 COMPLEX SUBUNIT H2"/>
    <property type="match status" value="1"/>
</dbReference>
<feature type="region of interest" description="Disordered" evidence="12">
    <location>
        <begin position="229"/>
        <end position="258"/>
    </location>
</feature>
<feature type="compositionally biased region" description="Polar residues" evidence="12">
    <location>
        <begin position="783"/>
        <end position="796"/>
    </location>
</feature>
<feature type="compositionally biased region" description="Low complexity" evidence="12">
    <location>
        <begin position="1128"/>
        <end position="1137"/>
    </location>
</feature>
<dbReference type="PROSITE" id="PS00800">
    <property type="entry name" value="PECTINESTERASE_1"/>
    <property type="match status" value="1"/>
</dbReference>
<dbReference type="InterPro" id="IPR012334">
    <property type="entry name" value="Pectin_lyas_fold"/>
</dbReference>
<feature type="region of interest" description="Disordered" evidence="12">
    <location>
        <begin position="979"/>
        <end position="1010"/>
    </location>
</feature>
<dbReference type="GO" id="GO:0005634">
    <property type="term" value="C:nucleus"/>
    <property type="evidence" value="ECO:0007669"/>
    <property type="project" value="UniProtKB-SubCell"/>
</dbReference>
<dbReference type="Pfam" id="PF01095">
    <property type="entry name" value="Pectinesterase"/>
    <property type="match status" value="1"/>
</dbReference>
<organism evidence="15 16">
    <name type="scientific">Lupinus angustifolius</name>
    <name type="common">Narrow-leaved blue lupine</name>
    <dbReference type="NCBI Taxonomy" id="3871"/>
    <lineage>
        <taxon>Eukaryota</taxon>
        <taxon>Viridiplantae</taxon>
        <taxon>Streptophyta</taxon>
        <taxon>Embryophyta</taxon>
        <taxon>Tracheophyta</taxon>
        <taxon>Spermatophyta</taxon>
        <taxon>Magnoliopsida</taxon>
        <taxon>eudicotyledons</taxon>
        <taxon>Gunneridae</taxon>
        <taxon>Pentapetalae</taxon>
        <taxon>rosids</taxon>
        <taxon>fabids</taxon>
        <taxon>Fabales</taxon>
        <taxon>Fabaceae</taxon>
        <taxon>Papilionoideae</taxon>
        <taxon>50 kb inversion clade</taxon>
        <taxon>genistoids sensu lato</taxon>
        <taxon>core genistoids</taxon>
        <taxon>Genisteae</taxon>
        <taxon>Lupinus</taxon>
    </lineage>
</organism>
<dbReference type="SMART" id="SM00856">
    <property type="entry name" value="PMEI"/>
    <property type="match status" value="1"/>
</dbReference>
<feature type="compositionally biased region" description="Polar residues" evidence="12">
    <location>
        <begin position="1113"/>
        <end position="1127"/>
    </location>
</feature>
<dbReference type="STRING" id="3871.A0A1J7FVF7"/>
<proteinExistence type="inferred from homology"/>
<keyword evidence="13" id="KW-0472">Membrane</keyword>
<dbReference type="InterPro" id="IPR035513">
    <property type="entry name" value="Invertase/methylesterase_inhib"/>
</dbReference>
<evidence type="ECO:0000256" key="13">
    <source>
        <dbReference type="SAM" id="Phobius"/>
    </source>
</evidence>
<keyword evidence="7" id="KW-0964">Secreted</keyword>
<dbReference type="GO" id="GO:0030599">
    <property type="term" value="F:pectinesterase activity"/>
    <property type="evidence" value="ECO:0007669"/>
    <property type="project" value="InterPro"/>
</dbReference>
<reference evidence="15 16" key="1">
    <citation type="journal article" date="2017" name="Plant Biotechnol. J.">
        <title>A comprehensive draft genome sequence for lupin (Lupinus angustifolius), an emerging health food: insights into plant-microbe interactions and legume evolution.</title>
        <authorList>
            <person name="Hane J.K."/>
            <person name="Ming Y."/>
            <person name="Kamphuis L.G."/>
            <person name="Nelson M.N."/>
            <person name="Garg G."/>
            <person name="Atkins C.A."/>
            <person name="Bayer P.E."/>
            <person name="Bravo A."/>
            <person name="Bringans S."/>
            <person name="Cannon S."/>
            <person name="Edwards D."/>
            <person name="Foley R."/>
            <person name="Gao L.L."/>
            <person name="Harrison M.J."/>
            <person name="Huang W."/>
            <person name="Hurgobin B."/>
            <person name="Li S."/>
            <person name="Liu C.W."/>
            <person name="McGrath A."/>
            <person name="Morahan G."/>
            <person name="Murray J."/>
            <person name="Weller J."/>
            <person name="Jian J."/>
            <person name="Singh K.B."/>
        </authorList>
    </citation>
    <scope>NUCLEOTIDE SEQUENCE [LARGE SCALE GENOMIC DNA]</scope>
    <source>
        <strain evidence="16">cv. Tanjil</strain>
        <tissue evidence="15">Whole plant</tissue>
    </source>
</reference>
<dbReference type="EMBL" id="CM007379">
    <property type="protein sequence ID" value="OIV91982.1"/>
    <property type="molecule type" value="Genomic_DNA"/>
</dbReference>
<feature type="region of interest" description="Disordered" evidence="12">
    <location>
        <begin position="1048"/>
        <end position="1068"/>
    </location>
</feature>
<feature type="compositionally biased region" description="Basic residues" evidence="12">
    <location>
        <begin position="991"/>
        <end position="1000"/>
    </location>
</feature>
<dbReference type="InterPro" id="IPR000070">
    <property type="entry name" value="Pectinesterase_cat"/>
</dbReference>
<accession>A0A1J7FVF7</accession>
<feature type="active site" evidence="11">
    <location>
        <position position="432"/>
    </location>
</feature>
<dbReference type="InterPro" id="IPR009378">
    <property type="entry name" value="H2_N"/>
</dbReference>
<dbReference type="Pfam" id="PF04043">
    <property type="entry name" value="PMEI"/>
    <property type="match status" value="1"/>
</dbReference>
<evidence type="ECO:0000256" key="3">
    <source>
        <dbReference type="ARBA" id="ARBA00005184"/>
    </source>
</evidence>
<keyword evidence="9" id="KW-0063">Aspartyl esterase</keyword>
<dbReference type="Gene3D" id="1.20.140.40">
    <property type="entry name" value="Invertase/pectin methylesterase inhibitor family protein"/>
    <property type="match status" value="1"/>
</dbReference>
<keyword evidence="13" id="KW-1133">Transmembrane helix</keyword>
<dbReference type="UniPathway" id="UPA00545">
    <property type="reaction ID" value="UER00823"/>
</dbReference>
<dbReference type="GO" id="GO:0010032">
    <property type="term" value="P:meiotic chromosome condensation"/>
    <property type="evidence" value="ECO:0007669"/>
    <property type="project" value="TreeGrafter"/>
</dbReference>
<dbReference type="GO" id="GO:0004857">
    <property type="term" value="F:enzyme inhibitor activity"/>
    <property type="evidence" value="ECO:0007669"/>
    <property type="project" value="InterPro"/>
</dbReference>
<dbReference type="InterPro" id="IPR033131">
    <property type="entry name" value="Pectinesterase_Asp_AS"/>
</dbReference>
<evidence type="ECO:0000256" key="11">
    <source>
        <dbReference type="PROSITE-ProRule" id="PRU10040"/>
    </source>
</evidence>
<dbReference type="Gene3D" id="2.160.20.10">
    <property type="entry name" value="Single-stranded right-handed beta-helix, Pectin lyase-like"/>
    <property type="match status" value="1"/>
</dbReference>
<feature type="region of interest" description="Disordered" evidence="12">
    <location>
        <begin position="783"/>
        <end position="851"/>
    </location>
</feature>
<evidence type="ECO:0000256" key="5">
    <source>
        <dbReference type="ARBA" id="ARBA00007786"/>
    </source>
</evidence>
<feature type="region of interest" description="Disordered" evidence="12">
    <location>
        <begin position="625"/>
        <end position="651"/>
    </location>
</feature>
<dbReference type="GO" id="GO:0000796">
    <property type="term" value="C:condensin complex"/>
    <property type="evidence" value="ECO:0007669"/>
    <property type="project" value="TreeGrafter"/>
</dbReference>
<dbReference type="InterPro" id="IPR031737">
    <property type="entry name" value="CNDH2_C"/>
</dbReference>
<protein>
    <recommendedName>
        <fullName evidence="14">Pectinesterase inhibitor domain-containing protein</fullName>
    </recommendedName>
</protein>
<feature type="compositionally biased region" description="Acidic residues" evidence="12">
    <location>
        <begin position="797"/>
        <end position="807"/>
    </location>
</feature>
<dbReference type="PANTHER" id="PTHR14324">
    <property type="entry name" value="CONDENSIN-2 COMPLEX SUBUNIT H2"/>
    <property type="match status" value="1"/>
</dbReference>
<comment type="similarity">
    <text evidence="6">Belongs to the CND2 H2 (condensin-2 subunit 2) family.</text>
</comment>
<dbReference type="CDD" id="cd15798">
    <property type="entry name" value="PMEI-like_3"/>
    <property type="match status" value="1"/>
</dbReference>
<feature type="region of interest" description="Disordered" evidence="12">
    <location>
        <begin position="1112"/>
        <end position="1137"/>
    </location>
</feature>
<dbReference type="OMA" id="LHACENI"/>
<dbReference type="GO" id="GO:0003682">
    <property type="term" value="F:chromatin binding"/>
    <property type="evidence" value="ECO:0007669"/>
    <property type="project" value="TreeGrafter"/>
</dbReference>
<keyword evidence="16" id="KW-1185">Reference proteome</keyword>
<evidence type="ECO:0000256" key="4">
    <source>
        <dbReference type="ARBA" id="ARBA00006027"/>
    </source>
</evidence>
<feature type="compositionally biased region" description="Basic and acidic residues" evidence="12">
    <location>
        <begin position="1052"/>
        <end position="1062"/>
    </location>
</feature>
<dbReference type="Gramene" id="OIV91982">
    <property type="protein sequence ID" value="OIV91982"/>
    <property type="gene ID" value="TanjilG_06610"/>
</dbReference>
<evidence type="ECO:0000313" key="15">
    <source>
        <dbReference type="EMBL" id="OIV91982.1"/>
    </source>
</evidence>
<keyword evidence="8" id="KW-0378">Hydrolase</keyword>
<evidence type="ECO:0000256" key="7">
    <source>
        <dbReference type="ARBA" id="ARBA00022512"/>
    </source>
</evidence>